<keyword evidence="2" id="KW-1185">Reference proteome</keyword>
<evidence type="ECO:0000313" key="2">
    <source>
        <dbReference type="Proteomes" id="UP000799118"/>
    </source>
</evidence>
<dbReference type="EMBL" id="ML769451">
    <property type="protein sequence ID" value="KAE9400968.1"/>
    <property type="molecule type" value="Genomic_DNA"/>
</dbReference>
<dbReference type="OrthoDB" id="428577at2759"/>
<gene>
    <name evidence="1" type="ORF">BT96DRAFT_975007</name>
</gene>
<name>A0A6A4HUI9_9AGAR</name>
<evidence type="ECO:0000313" key="1">
    <source>
        <dbReference type="EMBL" id="KAE9400968.1"/>
    </source>
</evidence>
<accession>A0A6A4HUI9</accession>
<dbReference type="Proteomes" id="UP000799118">
    <property type="component" value="Unassembled WGS sequence"/>
</dbReference>
<proteinExistence type="predicted"/>
<reference evidence="1" key="1">
    <citation type="journal article" date="2019" name="Environ. Microbiol.">
        <title>Fungal ecological strategies reflected in gene transcription - a case study of two litter decomposers.</title>
        <authorList>
            <person name="Barbi F."/>
            <person name="Kohler A."/>
            <person name="Barry K."/>
            <person name="Baskaran P."/>
            <person name="Daum C."/>
            <person name="Fauchery L."/>
            <person name="Ihrmark K."/>
            <person name="Kuo A."/>
            <person name="LaButti K."/>
            <person name="Lipzen A."/>
            <person name="Morin E."/>
            <person name="Grigoriev I.V."/>
            <person name="Henrissat B."/>
            <person name="Lindahl B."/>
            <person name="Martin F."/>
        </authorList>
    </citation>
    <scope>NUCLEOTIDE SEQUENCE</scope>
    <source>
        <strain evidence="1">JB14</strain>
    </source>
</reference>
<sequence>MAIVLQTSELSVCNGEDVEIPVETWEYLIPSISRIKVGAKAQPEAEPLEDYYNVTIPLDLEMEDCDIVDVYLDQVDGKPVIYLFPPKKSKEMDFTVDLSLVSQWKFSAAYPVVPTKSKISWAHSIPI</sequence>
<organism evidence="1 2">
    <name type="scientific">Gymnopus androsaceus JB14</name>
    <dbReference type="NCBI Taxonomy" id="1447944"/>
    <lineage>
        <taxon>Eukaryota</taxon>
        <taxon>Fungi</taxon>
        <taxon>Dikarya</taxon>
        <taxon>Basidiomycota</taxon>
        <taxon>Agaricomycotina</taxon>
        <taxon>Agaricomycetes</taxon>
        <taxon>Agaricomycetidae</taxon>
        <taxon>Agaricales</taxon>
        <taxon>Marasmiineae</taxon>
        <taxon>Omphalotaceae</taxon>
        <taxon>Gymnopus</taxon>
    </lineage>
</organism>
<dbReference type="AlphaFoldDB" id="A0A6A4HUI9"/>
<protein>
    <submittedName>
        <fullName evidence="1">Uncharacterized protein</fullName>
    </submittedName>
</protein>